<sequence>MFNDNKVSRSVRWALVMGVAGVSCSMPLYAQQAAEANDEVVEERFERVQVTGSRIRRTDTETASPVHVVTAEDIRATGFTRIEDLMATLPQLEMAGQSSFLANATGVANLDLRGMGVNRTLVLVNGRRLQPGGAQSQAPDVNQIPIALVERVEVMTGGGSSVYGADAVAGVVNFVMRSNFEGLEVSAGVAGYQHSNGHSYMRELQDTAGYEYPTGSGFDGETFTIDLVGGSTFANGKGHASVYATWRKNEEVLQADRDYSSCALNNSGTACGGSATAENPNFYFMPLQNGDPDYDREVYWALTPENQFSPDATSLYNYAPANHFMRPNERYTFGSFLEYEVNQHFRPYVETNYMHDRTVGQRGESGIFFEGFEFDINSDVFTDAQRAQLQEQFPGEDLVYAEIGKRNVEGGPRRNSLDHNSYRIVVGADGLINDMWEYDVSFQYGTTSSIRVAENDLFVPSLAQVLRAEGAEVCGEDCIPYEIFTYNGVTPEAAGGLGGVAMLTGYTRQRIVNGFISGEMDWGLPSSSYNISAVIGLENREVDFESIADEVYQQSLLTSMGGPIDSLRGGYNVREVFSELSIPVLEDAVAVDRLAIDLGLRYSDYNTTGSESTYKVGVDWTINPDYKIRGSYNRAVRAPNVEELFSVQSQGLWVGNDNCAGETPQFTLEQCINTGMTEAQYGNATTSPANQYNGIFGGNPGLNPEIADTYTLGLVANPFDRFNFTVDYWDIKLESSIGNTNPELTIDQCALTGNDQFCDRIQRGPAGDLWRGNESYVIGTQENLAEEHFRGIDVSANYMMDVLGGRLRASVNGSYNLKKETTTLPGVDDAQYDCSGIISATCFPQPEWRHTANLNYQSSGIWDAGLRWRYVGGVDYVGDTDELIGSGLSSFSFFDLNASFAISEIISLQAGVNNILDKTPAVVAGVNSSEGNIIPGFHDPLGRYLFTSVTMRF</sequence>
<comment type="similarity">
    <text evidence="8 9">Belongs to the TonB-dependent receptor family.</text>
</comment>
<dbReference type="PROSITE" id="PS51257">
    <property type="entry name" value="PROKAR_LIPOPROTEIN"/>
    <property type="match status" value="1"/>
</dbReference>
<evidence type="ECO:0000256" key="9">
    <source>
        <dbReference type="RuleBase" id="RU003357"/>
    </source>
</evidence>
<dbReference type="InterPro" id="IPR000531">
    <property type="entry name" value="Beta-barrel_TonB"/>
</dbReference>
<keyword evidence="4 8" id="KW-0812">Transmembrane</keyword>
<dbReference type="InterPro" id="IPR039426">
    <property type="entry name" value="TonB-dep_rcpt-like"/>
</dbReference>
<dbReference type="OrthoDB" id="176248at2"/>
<evidence type="ECO:0000259" key="11">
    <source>
        <dbReference type="Pfam" id="PF00593"/>
    </source>
</evidence>
<evidence type="ECO:0000313" key="14">
    <source>
        <dbReference type="Proteomes" id="UP000288293"/>
    </source>
</evidence>
<dbReference type="PROSITE" id="PS52016">
    <property type="entry name" value="TONB_DEPENDENT_REC_3"/>
    <property type="match status" value="1"/>
</dbReference>
<keyword evidence="6 8" id="KW-0472">Membrane</keyword>
<dbReference type="EMBL" id="PIPL01000001">
    <property type="protein sequence ID" value="RUO25392.1"/>
    <property type="molecule type" value="Genomic_DNA"/>
</dbReference>
<dbReference type="Pfam" id="PF00593">
    <property type="entry name" value="TonB_dep_Rec_b-barrel"/>
    <property type="match status" value="1"/>
</dbReference>
<dbReference type="CDD" id="cd01347">
    <property type="entry name" value="ligand_gated_channel"/>
    <property type="match status" value="1"/>
</dbReference>
<comment type="subcellular location">
    <subcellularLocation>
        <location evidence="1 8">Cell outer membrane</location>
        <topology evidence="1 8">Multi-pass membrane protein</topology>
    </subcellularLocation>
</comment>
<accession>A0A432W5S4</accession>
<dbReference type="Proteomes" id="UP000288293">
    <property type="component" value="Unassembled WGS sequence"/>
</dbReference>
<dbReference type="PANTHER" id="PTHR47234:SF2">
    <property type="entry name" value="TONB-DEPENDENT RECEPTOR"/>
    <property type="match status" value="1"/>
</dbReference>
<feature type="domain" description="TonB-dependent receptor-like beta-barrel" evidence="11">
    <location>
        <begin position="553"/>
        <end position="915"/>
    </location>
</feature>
<evidence type="ECO:0000256" key="1">
    <source>
        <dbReference type="ARBA" id="ARBA00004571"/>
    </source>
</evidence>
<comment type="caution">
    <text evidence="13">The sequence shown here is derived from an EMBL/GenBank/DDBJ whole genome shotgun (WGS) entry which is preliminary data.</text>
</comment>
<evidence type="ECO:0000256" key="10">
    <source>
        <dbReference type="SAM" id="SignalP"/>
    </source>
</evidence>
<proteinExistence type="inferred from homology"/>
<dbReference type="InterPro" id="IPR036942">
    <property type="entry name" value="Beta-barrel_TonB_sf"/>
</dbReference>
<feature type="signal peptide" evidence="10">
    <location>
        <begin position="1"/>
        <end position="30"/>
    </location>
</feature>
<dbReference type="Gene3D" id="2.170.130.10">
    <property type="entry name" value="TonB-dependent receptor, plug domain"/>
    <property type="match status" value="1"/>
</dbReference>
<keyword evidence="14" id="KW-1185">Reference proteome</keyword>
<evidence type="ECO:0000256" key="8">
    <source>
        <dbReference type="PROSITE-ProRule" id="PRU01360"/>
    </source>
</evidence>
<dbReference type="InterPro" id="IPR037066">
    <property type="entry name" value="Plug_dom_sf"/>
</dbReference>
<name>A0A432W5S4_9GAMM</name>
<keyword evidence="2 8" id="KW-0813">Transport</keyword>
<keyword evidence="13" id="KW-0675">Receptor</keyword>
<gene>
    <name evidence="13" type="ORF">CWE09_01255</name>
</gene>
<keyword evidence="7 8" id="KW-0998">Cell outer membrane</keyword>
<feature type="domain" description="TonB-dependent receptor plug" evidence="12">
    <location>
        <begin position="60"/>
        <end position="171"/>
    </location>
</feature>
<dbReference type="PANTHER" id="PTHR47234">
    <property type="match status" value="1"/>
</dbReference>
<dbReference type="AlphaFoldDB" id="A0A432W5S4"/>
<evidence type="ECO:0000256" key="7">
    <source>
        <dbReference type="ARBA" id="ARBA00023237"/>
    </source>
</evidence>
<dbReference type="Pfam" id="PF07715">
    <property type="entry name" value="Plug"/>
    <property type="match status" value="1"/>
</dbReference>
<protein>
    <submittedName>
        <fullName evidence="13">TonB-dependent receptor</fullName>
    </submittedName>
</protein>
<dbReference type="InterPro" id="IPR012910">
    <property type="entry name" value="Plug_dom"/>
</dbReference>
<keyword evidence="5 9" id="KW-0798">TonB box</keyword>
<evidence type="ECO:0000256" key="6">
    <source>
        <dbReference type="ARBA" id="ARBA00023136"/>
    </source>
</evidence>
<feature type="chain" id="PRO_5018977545" evidence="10">
    <location>
        <begin position="31"/>
        <end position="953"/>
    </location>
</feature>
<evidence type="ECO:0000313" key="13">
    <source>
        <dbReference type="EMBL" id="RUO25392.1"/>
    </source>
</evidence>
<evidence type="ECO:0000259" key="12">
    <source>
        <dbReference type="Pfam" id="PF07715"/>
    </source>
</evidence>
<dbReference type="Gene3D" id="2.40.170.20">
    <property type="entry name" value="TonB-dependent receptor, beta-barrel domain"/>
    <property type="match status" value="1"/>
</dbReference>
<evidence type="ECO:0000256" key="2">
    <source>
        <dbReference type="ARBA" id="ARBA00022448"/>
    </source>
</evidence>
<organism evidence="13 14">
    <name type="scientific">Aliidiomarina minuta</name>
    <dbReference type="NCBI Taxonomy" id="880057"/>
    <lineage>
        <taxon>Bacteria</taxon>
        <taxon>Pseudomonadati</taxon>
        <taxon>Pseudomonadota</taxon>
        <taxon>Gammaproteobacteria</taxon>
        <taxon>Alteromonadales</taxon>
        <taxon>Idiomarinaceae</taxon>
        <taxon>Aliidiomarina</taxon>
    </lineage>
</organism>
<keyword evidence="3 8" id="KW-1134">Transmembrane beta strand</keyword>
<dbReference type="RefSeq" id="WP_126802091.1">
    <property type="nucleotide sequence ID" value="NZ_PIPL01000001.1"/>
</dbReference>
<dbReference type="SUPFAM" id="SSF56935">
    <property type="entry name" value="Porins"/>
    <property type="match status" value="1"/>
</dbReference>
<keyword evidence="10" id="KW-0732">Signal</keyword>
<evidence type="ECO:0000256" key="3">
    <source>
        <dbReference type="ARBA" id="ARBA00022452"/>
    </source>
</evidence>
<evidence type="ECO:0000256" key="5">
    <source>
        <dbReference type="ARBA" id="ARBA00023077"/>
    </source>
</evidence>
<evidence type="ECO:0000256" key="4">
    <source>
        <dbReference type="ARBA" id="ARBA00022692"/>
    </source>
</evidence>
<reference evidence="13 14" key="1">
    <citation type="journal article" date="2011" name="Front. Microbiol.">
        <title>Genomic signatures of strain selection and enhancement in Bacillus atrophaeus var. globigii, a historical biowarfare simulant.</title>
        <authorList>
            <person name="Gibbons H.S."/>
            <person name="Broomall S.M."/>
            <person name="McNew L.A."/>
            <person name="Daligault H."/>
            <person name="Chapman C."/>
            <person name="Bruce D."/>
            <person name="Karavis M."/>
            <person name="Krepps M."/>
            <person name="McGregor P.A."/>
            <person name="Hong C."/>
            <person name="Park K.H."/>
            <person name="Akmal A."/>
            <person name="Feldman A."/>
            <person name="Lin J.S."/>
            <person name="Chang W.E."/>
            <person name="Higgs B.W."/>
            <person name="Demirev P."/>
            <person name="Lindquist J."/>
            <person name="Liem A."/>
            <person name="Fochler E."/>
            <person name="Read T.D."/>
            <person name="Tapia R."/>
            <person name="Johnson S."/>
            <person name="Bishop-Lilly K.A."/>
            <person name="Detter C."/>
            <person name="Han C."/>
            <person name="Sozhamannan S."/>
            <person name="Rosenzweig C.N."/>
            <person name="Skowronski E.W."/>
        </authorList>
    </citation>
    <scope>NUCLEOTIDE SEQUENCE [LARGE SCALE GENOMIC DNA]</scope>
    <source>
        <strain evidence="13 14">MLST1</strain>
    </source>
</reference>
<dbReference type="GO" id="GO:0009279">
    <property type="term" value="C:cell outer membrane"/>
    <property type="evidence" value="ECO:0007669"/>
    <property type="project" value="UniProtKB-SubCell"/>
</dbReference>